<organism evidence="1 2">
    <name type="scientific">Clostridium disporicum</name>
    <dbReference type="NCBI Taxonomy" id="84024"/>
    <lineage>
        <taxon>Bacteria</taxon>
        <taxon>Bacillati</taxon>
        <taxon>Bacillota</taxon>
        <taxon>Clostridia</taxon>
        <taxon>Eubacteriales</taxon>
        <taxon>Clostridiaceae</taxon>
        <taxon>Clostridium</taxon>
    </lineage>
</organism>
<dbReference type="Gene3D" id="3.40.50.300">
    <property type="entry name" value="P-loop containing nucleotide triphosphate hydrolases"/>
    <property type="match status" value="1"/>
</dbReference>
<dbReference type="InterPro" id="IPR027417">
    <property type="entry name" value="P-loop_NTPase"/>
</dbReference>
<dbReference type="Proteomes" id="UP000095594">
    <property type="component" value="Unassembled WGS sequence"/>
</dbReference>
<gene>
    <name evidence="1" type="ORF">ERS852471_00062</name>
</gene>
<name>A0A173XL94_9CLOT</name>
<dbReference type="GO" id="GO:0016301">
    <property type="term" value="F:kinase activity"/>
    <property type="evidence" value="ECO:0007669"/>
    <property type="project" value="UniProtKB-KW"/>
</dbReference>
<evidence type="ECO:0000313" key="1">
    <source>
        <dbReference type="EMBL" id="CUN52423.1"/>
    </source>
</evidence>
<keyword evidence="1" id="KW-0418">Kinase</keyword>
<sequence>MEDKLIMNKHCEERFRNIKEAVDELIANSDKDVLVIGIDGKCASGKTTLGYYLNKLYDSNLFHMDDFFLQNHQRTEERLSEVGGNVDYERFKEEVLDNILEKKDVNYRPFSCMERKIKDGYIVSQKRINIIEGSYSLHPYFNNCYDLKIFTDISDEKQLENIEKRNGPKQLIKFREEWIPKENAYFEKFNIKNGCIIVAW</sequence>
<accession>A0A173XL94</accession>
<proteinExistence type="predicted"/>
<evidence type="ECO:0000313" key="2">
    <source>
        <dbReference type="Proteomes" id="UP000095594"/>
    </source>
</evidence>
<dbReference type="EMBL" id="CYZX01000001">
    <property type="protein sequence ID" value="CUN52423.1"/>
    <property type="molecule type" value="Genomic_DNA"/>
</dbReference>
<protein>
    <submittedName>
        <fullName evidence="1">Uridine kinase</fullName>
    </submittedName>
</protein>
<dbReference type="RefSeq" id="WP_055262760.1">
    <property type="nucleotide sequence ID" value="NZ_CABIXQ010000001.1"/>
</dbReference>
<dbReference type="SUPFAM" id="SSF52540">
    <property type="entry name" value="P-loop containing nucleoside triphosphate hydrolases"/>
    <property type="match status" value="1"/>
</dbReference>
<dbReference type="OrthoDB" id="1420794at2"/>
<dbReference type="AlphaFoldDB" id="A0A173XL94"/>
<keyword evidence="1" id="KW-0808">Transferase</keyword>
<reference evidence="1 2" key="1">
    <citation type="submission" date="2015-09" db="EMBL/GenBank/DDBJ databases">
        <authorList>
            <consortium name="Pathogen Informatics"/>
        </authorList>
    </citation>
    <scope>NUCLEOTIDE SEQUENCE [LARGE SCALE GENOMIC DNA]</scope>
    <source>
        <strain evidence="1 2">2789STDY5834856</strain>
    </source>
</reference>